<accession>A0A643G408</accession>
<name>A0A643G408_9BURK</name>
<gene>
    <name evidence="2" type="ORF">F7R26_010115</name>
</gene>
<proteinExistence type="predicted"/>
<feature type="domain" description="Fumarylacetoacetase-like C-terminal" evidence="1">
    <location>
        <begin position="139"/>
        <end position="326"/>
    </location>
</feature>
<reference evidence="2 3" key="1">
    <citation type="submission" date="2020-10" db="EMBL/GenBank/DDBJ databases">
        <title>Complete genome sequence of Cupriavidus basilensis CCUG 49340T.</title>
        <authorList>
            <person name="Salva-Serra F."/>
            <person name="Donoso R.A."/>
            <person name="Cho K.H."/>
            <person name="Yoo J.A."/>
            <person name="Lee K."/>
            <person name="Yoon S.-H."/>
            <person name="Perez-Pantoja D."/>
            <person name="Moore E.R.B."/>
        </authorList>
    </citation>
    <scope>NUCLEOTIDE SEQUENCE [LARGE SCALE GENOMIC DNA]</scope>
    <source>
        <strain evidence="3">CCUG 49340</strain>
    </source>
</reference>
<organism evidence="2 3">
    <name type="scientific">Cupriavidus basilensis</name>
    <dbReference type="NCBI Taxonomy" id="68895"/>
    <lineage>
        <taxon>Bacteria</taxon>
        <taxon>Pseudomonadati</taxon>
        <taxon>Pseudomonadota</taxon>
        <taxon>Betaproteobacteria</taxon>
        <taxon>Burkholderiales</taxon>
        <taxon>Burkholderiaceae</taxon>
        <taxon>Cupriavidus</taxon>
    </lineage>
</organism>
<dbReference type="InterPro" id="IPR036663">
    <property type="entry name" value="Fumarylacetoacetase_C_sf"/>
</dbReference>
<dbReference type="InterPro" id="IPR011234">
    <property type="entry name" value="Fumarylacetoacetase-like_C"/>
</dbReference>
<dbReference type="Gene3D" id="3.90.850.10">
    <property type="entry name" value="Fumarylacetoacetase-like, C-terminal domain"/>
    <property type="match status" value="1"/>
</dbReference>
<evidence type="ECO:0000313" key="2">
    <source>
        <dbReference type="EMBL" id="QOT78328.1"/>
    </source>
</evidence>
<dbReference type="Pfam" id="PF01557">
    <property type="entry name" value="FAA_hydrolase"/>
    <property type="match status" value="1"/>
</dbReference>
<dbReference type="GO" id="GO:0016787">
    <property type="term" value="F:hydrolase activity"/>
    <property type="evidence" value="ECO:0007669"/>
    <property type="project" value="UniProtKB-KW"/>
</dbReference>
<dbReference type="PANTHER" id="PTHR43211:SF1">
    <property type="entry name" value="BLL6422 PROTEIN"/>
    <property type="match status" value="1"/>
</dbReference>
<dbReference type="Proteomes" id="UP000397656">
    <property type="component" value="Chromosome 1"/>
</dbReference>
<sequence length="334" mass="36821">MRLITYQATDGFQRAGALFDGDQAVLDLRHASQIVRGGDGAGMASVQTLIEGGDAALAEARALLARAPGEAVRERATVKLLAPVQPPTQMRDCSCFELHLKQCFAAARRARALRTPDPEATLRAMNTRADDRVIDTFNRQPIYYKCNRFAVIGPDDDVIWPDYSELLDFELEFGCYIGGRAKNVPREKAREHIFGYTIFNDISARDAQGLEMGGMLGPAKGKDFDTANVMGPCLVTADELEDPYNLTMIARVNGEEWGRGNTRDMRWHFEDVIAHISRSETLHPGEFLGSGTVGNGCGMEQLRYLKPDDVVELEVEGIGILRSRIVRPASGAEE</sequence>
<evidence type="ECO:0000313" key="3">
    <source>
        <dbReference type="Proteomes" id="UP000397656"/>
    </source>
</evidence>
<dbReference type="RefSeq" id="WP_150983460.1">
    <property type="nucleotide sequence ID" value="NZ_CP062803.1"/>
</dbReference>
<dbReference type="EMBL" id="CP062803">
    <property type="protein sequence ID" value="QOT78328.1"/>
    <property type="molecule type" value="Genomic_DNA"/>
</dbReference>
<dbReference type="SUPFAM" id="SSF56529">
    <property type="entry name" value="FAH"/>
    <property type="match status" value="1"/>
</dbReference>
<protein>
    <submittedName>
        <fullName evidence="2">Fumarylacetoacetate hydrolase family protein</fullName>
    </submittedName>
</protein>
<keyword evidence="2" id="KW-0378">Hydrolase</keyword>
<dbReference type="AlphaFoldDB" id="A0A643G408"/>
<dbReference type="PANTHER" id="PTHR43211">
    <property type="entry name" value="FUMARYLACETOACETATE HYDROLASE"/>
    <property type="match status" value="1"/>
</dbReference>
<evidence type="ECO:0000259" key="1">
    <source>
        <dbReference type="Pfam" id="PF01557"/>
    </source>
</evidence>
<dbReference type="GeneID" id="98401258"/>